<accession>A0A9D9HGX7</accession>
<evidence type="ECO:0000256" key="5">
    <source>
        <dbReference type="RuleBase" id="RU003910"/>
    </source>
</evidence>
<comment type="similarity">
    <text evidence="1 4 5">Belongs to the bacterial ribosomal protein bS18 family.</text>
</comment>
<keyword evidence="4" id="KW-0694">RNA-binding</keyword>
<dbReference type="GO" id="GO:0070181">
    <property type="term" value="F:small ribosomal subunit rRNA binding"/>
    <property type="evidence" value="ECO:0007669"/>
    <property type="project" value="TreeGrafter"/>
</dbReference>
<feature type="region of interest" description="Disordered" evidence="6">
    <location>
        <begin position="1"/>
        <end position="24"/>
    </location>
</feature>
<dbReference type="PANTHER" id="PTHR13479">
    <property type="entry name" value="30S RIBOSOMAL PROTEIN S18"/>
    <property type="match status" value="1"/>
</dbReference>
<dbReference type="AlphaFoldDB" id="A0A9D9HGX7"/>
<dbReference type="PRINTS" id="PR00974">
    <property type="entry name" value="RIBOSOMALS18"/>
</dbReference>
<dbReference type="InterPro" id="IPR036870">
    <property type="entry name" value="Ribosomal_bS18_sf"/>
</dbReference>
<reference evidence="7" key="2">
    <citation type="journal article" date="2021" name="PeerJ">
        <title>Extensive microbial diversity within the chicken gut microbiome revealed by metagenomics and culture.</title>
        <authorList>
            <person name="Gilroy R."/>
            <person name="Ravi A."/>
            <person name="Getino M."/>
            <person name="Pursley I."/>
            <person name="Horton D.L."/>
            <person name="Alikhan N.F."/>
            <person name="Baker D."/>
            <person name="Gharbi K."/>
            <person name="Hall N."/>
            <person name="Watson M."/>
            <person name="Adriaenssens E.M."/>
            <person name="Foster-Nyarko E."/>
            <person name="Jarju S."/>
            <person name="Secka A."/>
            <person name="Antonio M."/>
            <person name="Oren A."/>
            <person name="Chaudhuri R.R."/>
            <person name="La Ragione R."/>
            <person name="Hildebrand F."/>
            <person name="Pallen M.J."/>
        </authorList>
    </citation>
    <scope>NUCLEOTIDE SEQUENCE</scope>
    <source>
        <strain evidence="7">B3-4054</strain>
    </source>
</reference>
<gene>
    <name evidence="4" type="primary">rpsR</name>
    <name evidence="7" type="ORF">IAA96_05780</name>
</gene>
<evidence type="ECO:0000256" key="1">
    <source>
        <dbReference type="ARBA" id="ARBA00005589"/>
    </source>
</evidence>
<dbReference type="SUPFAM" id="SSF46911">
    <property type="entry name" value="Ribosomal protein S18"/>
    <property type="match status" value="1"/>
</dbReference>
<dbReference type="EMBL" id="JADIMS010000106">
    <property type="protein sequence ID" value="MBO8450599.1"/>
    <property type="molecule type" value="Genomic_DNA"/>
</dbReference>
<evidence type="ECO:0000313" key="8">
    <source>
        <dbReference type="Proteomes" id="UP000823616"/>
    </source>
</evidence>
<dbReference type="PANTHER" id="PTHR13479:SF40">
    <property type="entry name" value="SMALL RIBOSOMAL SUBUNIT PROTEIN BS18M"/>
    <property type="match status" value="1"/>
</dbReference>
<dbReference type="InterPro" id="IPR001648">
    <property type="entry name" value="Ribosomal_bS18"/>
</dbReference>
<organism evidence="7 8">
    <name type="scientific">Candidatus Avitreponema avistercoris</name>
    <dbReference type="NCBI Taxonomy" id="2840705"/>
    <lineage>
        <taxon>Bacteria</taxon>
        <taxon>Pseudomonadati</taxon>
        <taxon>Spirochaetota</taxon>
        <taxon>Spirochaetia</taxon>
        <taxon>Spirochaetales</taxon>
        <taxon>Candidatus Avitreponema</taxon>
    </lineage>
</organism>
<comment type="function">
    <text evidence="4">Binds as a heterodimer with protein bS6 to the central domain of the 16S rRNA, where it helps stabilize the platform of the 30S subunit.</text>
</comment>
<evidence type="ECO:0000256" key="3">
    <source>
        <dbReference type="ARBA" id="ARBA00023274"/>
    </source>
</evidence>
<dbReference type="Gene3D" id="4.10.640.10">
    <property type="entry name" value="Ribosomal protein S18"/>
    <property type="match status" value="1"/>
</dbReference>
<dbReference type="GO" id="GO:0022627">
    <property type="term" value="C:cytosolic small ribosomal subunit"/>
    <property type="evidence" value="ECO:0007669"/>
    <property type="project" value="TreeGrafter"/>
</dbReference>
<evidence type="ECO:0000313" key="7">
    <source>
        <dbReference type="EMBL" id="MBO8450599.1"/>
    </source>
</evidence>
<evidence type="ECO:0000256" key="2">
    <source>
        <dbReference type="ARBA" id="ARBA00022980"/>
    </source>
</evidence>
<dbReference type="GO" id="GO:0006412">
    <property type="term" value="P:translation"/>
    <property type="evidence" value="ECO:0007669"/>
    <property type="project" value="UniProtKB-UniRule"/>
</dbReference>
<comment type="caution">
    <text evidence="7">The sequence shown here is derived from an EMBL/GenBank/DDBJ whole genome shotgun (WGS) entry which is preliminary data.</text>
</comment>
<dbReference type="Proteomes" id="UP000823616">
    <property type="component" value="Unassembled WGS sequence"/>
</dbReference>
<keyword evidence="4" id="KW-0699">rRNA-binding</keyword>
<comment type="subunit">
    <text evidence="4">Part of the 30S ribosomal subunit. Forms a tight heterodimer with protein bS6.</text>
</comment>
<proteinExistence type="inferred from homology"/>
<dbReference type="GO" id="GO:0003735">
    <property type="term" value="F:structural constituent of ribosome"/>
    <property type="evidence" value="ECO:0007669"/>
    <property type="project" value="InterPro"/>
</dbReference>
<evidence type="ECO:0000256" key="4">
    <source>
        <dbReference type="HAMAP-Rule" id="MF_00270"/>
    </source>
</evidence>
<protein>
    <recommendedName>
        <fullName evidence="4">Small ribosomal subunit protein bS18</fullName>
    </recommendedName>
</protein>
<dbReference type="Pfam" id="PF01084">
    <property type="entry name" value="Ribosomal_S18"/>
    <property type="match status" value="1"/>
</dbReference>
<keyword evidence="3 4" id="KW-0687">Ribonucleoprotein</keyword>
<reference evidence="7" key="1">
    <citation type="submission" date="2020-10" db="EMBL/GenBank/DDBJ databases">
        <authorList>
            <person name="Gilroy R."/>
        </authorList>
    </citation>
    <scope>NUCLEOTIDE SEQUENCE</scope>
    <source>
        <strain evidence="7">B3-4054</strain>
    </source>
</reference>
<keyword evidence="2 4" id="KW-0689">Ribosomal protein</keyword>
<name>A0A9D9HGX7_9SPIR</name>
<dbReference type="NCBIfam" id="TIGR00165">
    <property type="entry name" value="S18"/>
    <property type="match status" value="1"/>
</dbReference>
<dbReference type="HAMAP" id="MF_00270">
    <property type="entry name" value="Ribosomal_bS18"/>
    <property type="match status" value="1"/>
</dbReference>
<sequence length="98" mass="11470">MANEKTNENEMPAQENFREGEERGARKGKVFFRKKVCRFCNQKTKIDYKDADTLRRYTTERGKILPRRITGTCAKHQRRLALEIKRARALALLPYAAP</sequence>
<evidence type="ECO:0000256" key="6">
    <source>
        <dbReference type="SAM" id="MobiDB-lite"/>
    </source>
</evidence>